<evidence type="ECO:0008006" key="3">
    <source>
        <dbReference type="Google" id="ProtNLM"/>
    </source>
</evidence>
<proteinExistence type="predicted"/>
<gene>
    <name evidence="1" type="ORF">GCM10023318_55860</name>
</gene>
<dbReference type="Gene3D" id="1.10.287.1060">
    <property type="entry name" value="ESAT-6-like"/>
    <property type="match status" value="1"/>
</dbReference>
<organism evidence="1 2">
    <name type="scientific">Nocardia callitridis</name>
    <dbReference type="NCBI Taxonomy" id="648753"/>
    <lineage>
        <taxon>Bacteria</taxon>
        <taxon>Bacillati</taxon>
        <taxon>Actinomycetota</taxon>
        <taxon>Actinomycetes</taxon>
        <taxon>Mycobacteriales</taxon>
        <taxon>Nocardiaceae</taxon>
        <taxon>Nocardia</taxon>
    </lineage>
</organism>
<reference evidence="2" key="1">
    <citation type="journal article" date="2019" name="Int. J. Syst. Evol. Microbiol.">
        <title>The Global Catalogue of Microorganisms (GCM) 10K type strain sequencing project: providing services to taxonomists for standard genome sequencing and annotation.</title>
        <authorList>
            <consortium name="The Broad Institute Genomics Platform"/>
            <consortium name="The Broad Institute Genome Sequencing Center for Infectious Disease"/>
            <person name="Wu L."/>
            <person name="Ma J."/>
        </authorList>
    </citation>
    <scope>NUCLEOTIDE SEQUENCE [LARGE SCALE GENOMIC DNA]</scope>
    <source>
        <strain evidence="2">JCM 18298</strain>
    </source>
</reference>
<accession>A0ABP9KWE3</accession>
<protein>
    <recommendedName>
        <fullName evidence="3">WXG100 family type VII secretion target</fullName>
    </recommendedName>
</protein>
<dbReference type="RefSeq" id="WP_345499213.1">
    <property type="nucleotide sequence ID" value="NZ_BAABJM010000008.1"/>
</dbReference>
<sequence>MADNLEADAELFRKAAQKSGHVRDRIDTVLSTLTTSLASRGAPWGDDKIGDQFANGANGYLAAVGKLSGGTTNMSITMNNFADGQTKSANLLERMDHSNGHGFQGHY</sequence>
<name>A0ABP9KWE3_9NOCA</name>
<evidence type="ECO:0000313" key="2">
    <source>
        <dbReference type="Proteomes" id="UP001500603"/>
    </source>
</evidence>
<evidence type="ECO:0000313" key="1">
    <source>
        <dbReference type="EMBL" id="GAA5067099.1"/>
    </source>
</evidence>
<comment type="caution">
    <text evidence="1">The sequence shown here is derived from an EMBL/GenBank/DDBJ whole genome shotgun (WGS) entry which is preliminary data.</text>
</comment>
<dbReference type="Proteomes" id="UP001500603">
    <property type="component" value="Unassembled WGS sequence"/>
</dbReference>
<keyword evidence="2" id="KW-1185">Reference proteome</keyword>
<dbReference type="EMBL" id="BAABJM010000008">
    <property type="protein sequence ID" value="GAA5067099.1"/>
    <property type="molecule type" value="Genomic_DNA"/>
</dbReference>